<evidence type="ECO:0000313" key="1">
    <source>
        <dbReference type="EMBL" id="QNO48999.1"/>
    </source>
</evidence>
<organism evidence="1">
    <name type="scientific">Candidatus Methanogaster sp. ANME-2c ERB4</name>
    <dbReference type="NCBI Taxonomy" id="2759911"/>
    <lineage>
        <taxon>Archaea</taxon>
        <taxon>Methanobacteriati</taxon>
        <taxon>Methanobacteriota</taxon>
        <taxon>Stenosarchaea group</taxon>
        <taxon>Methanomicrobia</taxon>
        <taxon>Methanosarcinales</taxon>
        <taxon>ANME-2 cluster</taxon>
        <taxon>Candidatus Methanogasteraceae</taxon>
        <taxon>Candidatus Methanogaster</taxon>
    </lineage>
</organism>
<proteinExistence type="predicted"/>
<gene>
    <name evidence="1" type="ORF">CMADCPIN_00029</name>
</gene>
<name>A0A7G9YLW5_9EURY</name>
<dbReference type="EMBL" id="MT631368">
    <property type="protein sequence ID" value="QNO48999.1"/>
    <property type="molecule type" value="Genomic_DNA"/>
</dbReference>
<protein>
    <submittedName>
        <fullName evidence="1">Uncharacterized protein</fullName>
    </submittedName>
</protein>
<sequence>MSCNAESVDARDGVLIACVSRYWIERAFEDGKGIAVSSQITRSVVGPDGTTILALSLLALAHSIDDGHGSW</sequence>
<reference evidence="1" key="1">
    <citation type="submission" date="2020-06" db="EMBL/GenBank/DDBJ databases">
        <title>Unique genomic features of the anaerobic methanotrophic archaea.</title>
        <authorList>
            <person name="Chadwick G.L."/>
            <person name="Skennerton C.T."/>
            <person name="Laso-Perez R."/>
            <person name="Leu A.O."/>
            <person name="Speth D.R."/>
            <person name="Yu H."/>
            <person name="Morgan-Lang C."/>
            <person name="Hatzenpichler R."/>
            <person name="Goudeau D."/>
            <person name="Malmstrom R."/>
            <person name="Brazelton W.J."/>
            <person name="Woyke T."/>
            <person name="Hallam S.J."/>
            <person name="Tyson G.W."/>
            <person name="Wegener G."/>
            <person name="Boetius A."/>
            <person name="Orphan V."/>
        </authorList>
    </citation>
    <scope>NUCLEOTIDE SEQUENCE</scope>
</reference>
<accession>A0A7G9YLW5</accession>
<dbReference type="AlphaFoldDB" id="A0A7G9YLW5"/>